<dbReference type="OrthoDB" id="292964at2759"/>
<dbReference type="SUPFAM" id="SSF54001">
    <property type="entry name" value="Cysteine proteinases"/>
    <property type="match status" value="1"/>
</dbReference>
<evidence type="ECO:0000256" key="3">
    <source>
        <dbReference type="ARBA" id="ARBA00022833"/>
    </source>
</evidence>
<keyword evidence="1" id="KW-0479">Metal-binding</keyword>
<reference evidence="5" key="1">
    <citation type="submission" date="2022-08" db="UniProtKB">
        <authorList>
            <consortium name="EnsemblMetazoa"/>
        </authorList>
    </citation>
    <scope>IDENTIFICATION</scope>
    <source>
        <strain evidence="5">05x7-T-G4-1.051#20</strain>
    </source>
</reference>
<dbReference type="PANTHER" id="PTHR24006">
    <property type="entry name" value="UBIQUITIN CARBOXYL-TERMINAL HYDROLASE"/>
    <property type="match status" value="1"/>
</dbReference>
<keyword evidence="2" id="KW-0863">Zinc-finger</keyword>
<evidence type="ECO:0000313" key="6">
    <source>
        <dbReference type="Proteomes" id="UP000005408"/>
    </source>
</evidence>
<keyword evidence="6" id="KW-1185">Reference proteome</keyword>
<organism evidence="5 6">
    <name type="scientific">Magallana gigas</name>
    <name type="common">Pacific oyster</name>
    <name type="synonym">Crassostrea gigas</name>
    <dbReference type="NCBI Taxonomy" id="29159"/>
    <lineage>
        <taxon>Eukaryota</taxon>
        <taxon>Metazoa</taxon>
        <taxon>Spiralia</taxon>
        <taxon>Lophotrochozoa</taxon>
        <taxon>Mollusca</taxon>
        <taxon>Bivalvia</taxon>
        <taxon>Autobranchia</taxon>
        <taxon>Pteriomorphia</taxon>
        <taxon>Ostreida</taxon>
        <taxon>Ostreoidea</taxon>
        <taxon>Ostreidae</taxon>
        <taxon>Magallana</taxon>
    </lineage>
</organism>
<proteinExistence type="predicted"/>
<sequence length="490" mass="56213">MDKKKTKCDSCGEHFCYNKTEGYAVVFKSCKHTLCSRCYTDLTKTVDGVECSRSCRKKSSYPDLLKINCASGKICCMVCNDCLEGWCKEFDCHHPVCNNCSQMPRSCKLCPQPSEQTCKRPVFIKDQSITRERFATDIDEDVRCQDCKQQKGEIKLCLCDHVVCRSCLAKAEKHELSVECPLSSLCRMRYPLDVLKSPKTKERDTSPPFGMPSVGLTCYASCILQVLSSTPSFVTLLAQNAPKKESFSDLLLAILKNRSEVKDKEQDIIHLLVFLESIDGTFDRFSQNDCASFLHVLLDALDRDEQTQGDFDVFFVDMIDEIECSTCMCKEHADFQRVLGIQLRTNMSENLDKDNLSEEIFEKGSLKCFKCQSNEKLVKKTKMLSCPPVLVFQIQRIVETGKGFFKRTDPVEFSFDLKVVGREDEKRVEVDYKLYAAVYHSGDLEAGHYYSAVRRGSDWYICDNEHIWKCRDAKEVLKFEDAYMLFYEQN</sequence>
<evidence type="ECO:0000259" key="4">
    <source>
        <dbReference type="PROSITE" id="PS50235"/>
    </source>
</evidence>
<dbReference type="Gene3D" id="3.90.70.10">
    <property type="entry name" value="Cysteine proteinases"/>
    <property type="match status" value="1"/>
</dbReference>
<dbReference type="SMART" id="SM00184">
    <property type="entry name" value="RING"/>
    <property type="match status" value="3"/>
</dbReference>
<dbReference type="InterPro" id="IPR017907">
    <property type="entry name" value="Znf_RING_CS"/>
</dbReference>
<evidence type="ECO:0000256" key="2">
    <source>
        <dbReference type="ARBA" id="ARBA00022771"/>
    </source>
</evidence>
<dbReference type="AlphaFoldDB" id="A0A8W8JHT3"/>
<feature type="domain" description="USP" evidence="4">
    <location>
        <begin position="209"/>
        <end position="490"/>
    </location>
</feature>
<dbReference type="InterPro" id="IPR038765">
    <property type="entry name" value="Papain-like_cys_pep_sf"/>
</dbReference>
<evidence type="ECO:0000313" key="5">
    <source>
        <dbReference type="EnsemblMetazoa" id="G18665.1:cds"/>
    </source>
</evidence>
<dbReference type="GO" id="GO:0008270">
    <property type="term" value="F:zinc ion binding"/>
    <property type="evidence" value="ECO:0007669"/>
    <property type="project" value="UniProtKB-KW"/>
</dbReference>
<dbReference type="GO" id="GO:0016579">
    <property type="term" value="P:protein deubiquitination"/>
    <property type="evidence" value="ECO:0007669"/>
    <property type="project" value="InterPro"/>
</dbReference>
<dbReference type="InterPro" id="IPR028889">
    <property type="entry name" value="USP"/>
</dbReference>
<dbReference type="Proteomes" id="UP000005408">
    <property type="component" value="Unassembled WGS sequence"/>
</dbReference>
<dbReference type="EnsemblMetazoa" id="G18665.1">
    <property type="protein sequence ID" value="G18665.1:cds"/>
    <property type="gene ID" value="G18665"/>
</dbReference>
<dbReference type="InterPro" id="IPR001394">
    <property type="entry name" value="Peptidase_C19_UCH"/>
</dbReference>
<dbReference type="Pfam" id="PF00443">
    <property type="entry name" value="UCH"/>
    <property type="match status" value="1"/>
</dbReference>
<dbReference type="InterPro" id="IPR050164">
    <property type="entry name" value="Peptidase_C19"/>
</dbReference>
<dbReference type="PROSITE" id="PS50235">
    <property type="entry name" value="USP_3"/>
    <property type="match status" value="1"/>
</dbReference>
<dbReference type="GO" id="GO:0005829">
    <property type="term" value="C:cytosol"/>
    <property type="evidence" value="ECO:0007669"/>
    <property type="project" value="TreeGrafter"/>
</dbReference>
<dbReference type="GO" id="GO:0005634">
    <property type="term" value="C:nucleus"/>
    <property type="evidence" value="ECO:0007669"/>
    <property type="project" value="TreeGrafter"/>
</dbReference>
<protein>
    <recommendedName>
        <fullName evidence="4">USP domain-containing protein</fullName>
    </recommendedName>
</protein>
<dbReference type="GO" id="GO:0004843">
    <property type="term" value="F:cysteine-type deubiquitinase activity"/>
    <property type="evidence" value="ECO:0007669"/>
    <property type="project" value="InterPro"/>
</dbReference>
<accession>A0A8W8JHT3</accession>
<dbReference type="InterPro" id="IPR001841">
    <property type="entry name" value="Znf_RING"/>
</dbReference>
<keyword evidence="3" id="KW-0862">Zinc</keyword>
<dbReference type="CDD" id="cd02257">
    <property type="entry name" value="Peptidase_C19"/>
    <property type="match status" value="1"/>
</dbReference>
<name>A0A8W8JHT3_MAGGI</name>
<dbReference type="PROSITE" id="PS00518">
    <property type="entry name" value="ZF_RING_1"/>
    <property type="match status" value="2"/>
</dbReference>
<evidence type="ECO:0000256" key="1">
    <source>
        <dbReference type="ARBA" id="ARBA00022723"/>
    </source>
</evidence>
<dbReference type="OMA" id="MCKEHAD"/>
<dbReference type="SUPFAM" id="SSF57850">
    <property type="entry name" value="RING/U-box"/>
    <property type="match status" value="1"/>
</dbReference>